<dbReference type="Gene3D" id="3.90.1300.10">
    <property type="entry name" value="Amidase signature (AS) domain"/>
    <property type="match status" value="1"/>
</dbReference>
<reference evidence="3" key="1">
    <citation type="journal article" date="2014" name="Int. J. Syst. Evol. Microbiol.">
        <title>Complete genome sequence of Corynebacterium casei LMG S-19264T (=DSM 44701T), isolated from a smear-ripened cheese.</title>
        <authorList>
            <consortium name="US DOE Joint Genome Institute (JGI-PGF)"/>
            <person name="Walter F."/>
            <person name="Albersmeier A."/>
            <person name="Kalinowski J."/>
            <person name="Ruckert C."/>
        </authorList>
    </citation>
    <scope>NUCLEOTIDE SEQUENCE</scope>
    <source>
        <strain evidence="3">JCM 3091</strain>
    </source>
</reference>
<evidence type="ECO:0000313" key="4">
    <source>
        <dbReference type="Proteomes" id="UP000662200"/>
    </source>
</evidence>
<dbReference type="SUPFAM" id="SSF75304">
    <property type="entry name" value="Amidase signature (AS) enzymes"/>
    <property type="match status" value="1"/>
</dbReference>
<dbReference type="InterPro" id="IPR036928">
    <property type="entry name" value="AS_sf"/>
</dbReference>
<comment type="caution">
    <text evidence="3">The sequence shown here is derived from an EMBL/GenBank/DDBJ whole genome shotgun (WGS) entry which is preliminary data.</text>
</comment>
<dbReference type="EMBL" id="BMQC01000001">
    <property type="protein sequence ID" value="GGK14881.1"/>
    <property type="molecule type" value="Genomic_DNA"/>
</dbReference>
<evidence type="ECO:0000313" key="3">
    <source>
        <dbReference type="EMBL" id="GGK14881.1"/>
    </source>
</evidence>
<dbReference type="AlphaFoldDB" id="A0A8J3BDZ6"/>
<dbReference type="GO" id="GO:0003824">
    <property type="term" value="F:catalytic activity"/>
    <property type="evidence" value="ECO:0007669"/>
    <property type="project" value="InterPro"/>
</dbReference>
<dbReference type="InterPro" id="IPR000120">
    <property type="entry name" value="Amidase"/>
</dbReference>
<feature type="domain" description="Amidase" evidence="2">
    <location>
        <begin position="36"/>
        <end position="439"/>
    </location>
</feature>
<sequence length="468" mass="47567">MNRQGSMAEFGSPRVGATAKEIARAVRRGDASATRVVADHLDHLGRADSVVSAFRVVRAAAAAAEAEKVDQQPDLGNLPLAGVPVAVKDNTAVAGVVTGNGSRAAAAGVADADDEVVRRLRGAGAVIVGTTRMPELGLWAVTDSDDAAVRNPWRTDRTAGGSSGGAAAAVAAGIVPLAQGNDGLGSVRIPAACCGVVGVKPGHGVLPAREDDAWYGLVEHGVLATTVADAALGLDVLSGARPTPLRQPGRLRVAVSMRAPAVGVWPDAGNRTALADAARALVDAGHDTALADPPYPGSLRTGALWTAVAHRAVAALGVAPAHLQPRSRWHAAVGGVLERWGLAGEDAQRRWRVGAADFFGGGFDILLTPVLAGSPPPAAGWAGRSWLANVAASARLAPYPGVWNVAGLPALSVPVGIRPDGIPGAVQLVGPAGSERTLLAVAGQLELLRPWRRHAPTFPRTDARLAGP</sequence>
<reference evidence="3" key="2">
    <citation type="submission" date="2020-09" db="EMBL/GenBank/DDBJ databases">
        <authorList>
            <person name="Sun Q."/>
            <person name="Ohkuma M."/>
        </authorList>
    </citation>
    <scope>NUCLEOTIDE SEQUENCE</scope>
    <source>
        <strain evidence="3">JCM 3091</strain>
    </source>
</reference>
<accession>A0A8J3BDZ6</accession>
<keyword evidence="4" id="KW-1185">Reference proteome</keyword>
<evidence type="ECO:0000256" key="1">
    <source>
        <dbReference type="ARBA" id="ARBA00009199"/>
    </source>
</evidence>
<gene>
    <name evidence="3" type="primary">amiB2</name>
    <name evidence="3" type="ORF">GCM10010124_04340</name>
</gene>
<name>A0A8J3BDZ6_9ACTN</name>
<dbReference type="Proteomes" id="UP000662200">
    <property type="component" value="Unassembled WGS sequence"/>
</dbReference>
<dbReference type="PANTHER" id="PTHR11895:SF7">
    <property type="entry name" value="GLUTAMYL-TRNA(GLN) AMIDOTRANSFERASE SUBUNIT A, MITOCHONDRIAL"/>
    <property type="match status" value="1"/>
</dbReference>
<proteinExistence type="inferred from homology"/>
<comment type="similarity">
    <text evidence="1">Belongs to the amidase family.</text>
</comment>
<dbReference type="InterPro" id="IPR023631">
    <property type="entry name" value="Amidase_dom"/>
</dbReference>
<evidence type="ECO:0000259" key="2">
    <source>
        <dbReference type="Pfam" id="PF01425"/>
    </source>
</evidence>
<protein>
    <submittedName>
        <fullName evidence="3">Putative amidase AmiB2</fullName>
    </submittedName>
</protein>
<dbReference type="Pfam" id="PF01425">
    <property type="entry name" value="Amidase"/>
    <property type="match status" value="1"/>
</dbReference>
<dbReference type="PANTHER" id="PTHR11895">
    <property type="entry name" value="TRANSAMIDASE"/>
    <property type="match status" value="1"/>
</dbReference>
<organism evidence="3 4">
    <name type="scientific">Pilimelia terevasa</name>
    <dbReference type="NCBI Taxonomy" id="53372"/>
    <lineage>
        <taxon>Bacteria</taxon>
        <taxon>Bacillati</taxon>
        <taxon>Actinomycetota</taxon>
        <taxon>Actinomycetes</taxon>
        <taxon>Micromonosporales</taxon>
        <taxon>Micromonosporaceae</taxon>
        <taxon>Pilimelia</taxon>
    </lineage>
</organism>